<gene>
    <name evidence="2" type="ORF">NTH_00251</name>
</gene>
<proteinExistence type="predicted"/>
<accession>A0ABY5MEE4</accession>
<evidence type="ECO:0000313" key="3">
    <source>
        <dbReference type="Proteomes" id="UP001342418"/>
    </source>
</evidence>
<dbReference type="RefSeq" id="WP_338528294.1">
    <property type="nucleotide sequence ID" value="NZ_CP030941.1"/>
</dbReference>
<evidence type="ECO:0000259" key="1">
    <source>
        <dbReference type="Pfam" id="PF09361"/>
    </source>
</evidence>
<reference evidence="2 3" key="1">
    <citation type="submission" date="2018-07" db="EMBL/GenBank/DDBJ databases">
        <title>Genome sequence of Nitratireductor thuwali#1536.</title>
        <authorList>
            <person name="Michoud G."/>
            <person name="Merlino G."/>
            <person name="Sefrji F.O."/>
            <person name="Daffonchio D."/>
        </authorList>
    </citation>
    <scope>NUCLEOTIDE SEQUENCE [LARGE SCALE GENOMIC DNA]</scope>
    <source>
        <strain evidence="3">Nit1536</strain>
    </source>
</reference>
<evidence type="ECO:0000313" key="2">
    <source>
        <dbReference type="EMBL" id="UUP15812.1"/>
    </source>
</evidence>
<sequence length="109" mass="12012">MAQSFENIDKFGQEWMDSSLQSASVVSKGLQELTVEAADYSKKAMETGTAAAEKLASAKSMEKAFEIQADYLKQSYEGFVAQATRMTDLYATIAKDACKPFEATFKNLK</sequence>
<dbReference type="EMBL" id="CP030941">
    <property type="protein sequence ID" value="UUP15812.1"/>
    <property type="molecule type" value="Genomic_DNA"/>
</dbReference>
<dbReference type="InterPro" id="IPR018968">
    <property type="entry name" value="Phasin"/>
</dbReference>
<protein>
    <recommendedName>
        <fullName evidence="1">Phasin domain-containing protein</fullName>
    </recommendedName>
</protein>
<organism evidence="2 3">
    <name type="scientific">Nitratireductor thuwali</name>
    <dbReference type="NCBI Taxonomy" id="2267699"/>
    <lineage>
        <taxon>Bacteria</taxon>
        <taxon>Pseudomonadati</taxon>
        <taxon>Pseudomonadota</taxon>
        <taxon>Alphaproteobacteria</taxon>
        <taxon>Hyphomicrobiales</taxon>
        <taxon>Phyllobacteriaceae</taxon>
        <taxon>Nitratireductor</taxon>
    </lineage>
</organism>
<name>A0ABY5MEE4_9HYPH</name>
<keyword evidence="3" id="KW-1185">Reference proteome</keyword>
<dbReference type="Pfam" id="PF09361">
    <property type="entry name" value="Phasin_2"/>
    <property type="match status" value="1"/>
</dbReference>
<feature type="domain" description="Phasin" evidence="1">
    <location>
        <begin position="7"/>
        <end position="104"/>
    </location>
</feature>
<dbReference type="Proteomes" id="UP001342418">
    <property type="component" value="Chromosome"/>
</dbReference>